<dbReference type="Proteomes" id="UP001218231">
    <property type="component" value="Chromosome"/>
</dbReference>
<evidence type="ECO:0000313" key="2">
    <source>
        <dbReference type="EMBL" id="WCT77105.1"/>
    </source>
</evidence>
<protein>
    <submittedName>
        <fullName evidence="2">ABC transporter substrate-binding protein</fullName>
    </submittedName>
</protein>
<dbReference type="Pfam" id="PF05494">
    <property type="entry name" value="MlaC"/>
    <property type="match status" value="1"/>
</dbReference>
<dbReference type="InterPro" id="IPR008869">
    <property type="entry name" value="MlaC/ttg2D"/>
</dbReference>
<evidence type="ECO:0000256" key="1">
    <source>
        <dbReference type="SAM" id="SignalP"/>
    </source>
</evidence>
<accession>A0ABY7TV25</accession>
<dbReference type="EMBL" id="CP117417">
    <property type="protein sequence ID" value="WCT77105.1"/>
    <property type="molecule type" value="Genomic_DNA"/>
</dbReference>
<sequence>MTSQSGFASLRGAVALALLAPAAALAVPGVAMAQAGDPAAQTVEALNAGLIATMKAQGGQAARARVIGPVVDRAFDIPAMARLSVGPPWTTFSPLEQANVIGAFRAMTVAQYAANFDSYSGEKLSLVGAVETRGTDKLVRTQLTGPGTNESLNYRLRESGGQWKIIDVFYRNAISQIATRRSDFAGVIAKGGPGALVAHLNRLAANPK</sequence>
<name>A0ABY7TV25_9SPHN</name>
<feature type="signal peptide" evidence="1">
    <location>
        <begin position="1"/>
        <end position="33"/>
    </location>
</feature>
<dbReference type="PANTHER" id="PTHR36573">
    <property type="entry name" value="INTERMEMBRANE PHOSPHOLIPID TRANSPORT SYSTEM BINDING PROTEIN MLAC"/>
    <property type="match status" value="1"/>
</dbReference>
<feature type="chain" id="PRO_5045426438" evidence="1">
    <location>
        <begin position="34"/>
        <end position="208"/>
    </location>
</feature>
<dbReference type="PANTHER" id="PTHR36573:SF1">
    <property type="entry name" value="INTERMEMBRANE PHOSPHOLIPID TRANSPORT SYSTEM BINDING PROTEIN MLAC"/>
    <property type="match status" value="1"/>
</dbReference>
<evidence type="ECO:0000313" key="3">
    <source>
        <dbReference type="Proteomes" id="UP001218231"/>
    </source>
</evidence>
<dbReference type="RefSeq" id="WP_273617495.1">
    <property type="nucleotide sequence ID" value="NZ_CP103868.1"/>
</dbReference>
<organism evidence="2 3">
    <name type="scientific">Novosphingobium humi</name>
    <dbReference type="NCBI Taxonomy" id="2282397"/>
    <lineage>
        <taxon>Bacteria</taxon>
        <taxon>Pseudomonadati</taxon>
        <taxon>Pseudomonadota</taxon>
        <taxon>Alphaproteobacteria</taxon>
        <taxon>Sphingomonadales</taxon>
        <taxon>Sphingomonadaceae</taxon>
        <taxon>Novosphingobium</taxon>
    </lineage>
</organism>
<dbReference type="Gene3D" id="3.10.450.710">
    <property type="entry name" value="Tgt2/MlaC"/>
    <property type="match status" value="1"/>
</dbReference>
<proteinExistence type="predicted"/>
<keyword evidence="1" id="KW-0732">Signal</keyword>
<gene>
    <name evidence="2" type="ORF">PQ457_14450</name>
</gene>
<keyword evidence="3" id="KW-1185">Reference proteome</keyword>
<reference evidence="2 3" key="1">
    <citation type="submission" date="2023-02" db="EMBL/GenBank/DDBJ databases">
        <title>Genome sequence of Novosphingobium humi KACC 19094.</title>
        <authorList>
            <person name="Kim S."/>
            <person name="Heo J."/>
            <person name="Kwon S.-W."/>
        </authorList>
    </citation>
    <scope>NUCLEOTIDE SEQUENCE [LARGE SCALE GENOMIC DNA]</scope>
    <source>
        <strain evidence="2 3">KACC 19094</strain>
    </source>
</reference>
<dbReference type="InterPro" id="IPR042245">
    <property type="entry name" value="Tgt2/MlaC_sf"/>
</dbReference>